<name>A0A222ZKS3_9CAUD</name>
<protein>
    <submittedName>
        <fullName evidence="1">Excise</fullName>
    </submittedName>
</protein>
<proteinExistence type="predicted"/>
<keyword evidence="2" id="KW-1185">Reference proteome</keyword>
<accession>A0A222ZKS3</accession>
<dbReference type="EMBL" id="MF324908">
    <property type="protein sequence ID" value="ASR85058.1"/>
    <property type="molecule type" value="Genomic_DNA"/>
</dbReference>
<dbReference type="Proteomes" id="UP000224528">
    <property type="component" value="Segment"/>
</dbReference>
<organism evidence="1 2">
    <name type="scientific">Mycobacterium phage Unicorn</name>
    <dbReference type="NCBI Taxonomy" id="2015825"/>
    <lineage>
        <taxon>Viruses</taxon>
        <taxon>Duplodnaviria</taxon>
        <taxon>Heunggongvirae</taxon>
        <taxon>Uroviricota</taxon>
        <taxon>Caudoviricetes</taxon>
        <taxon>Weiservirinae</taxon>
        <taxon>Unicornvirus</taxon>
        <taxon>Unicornvirus unicorn</taxon>
    </lineage>
</organism>
<gene>
    <name evidence="1" type="primary">47</name>
    <name evidence="1" type="ORF">SEA_UNICORN_47</name>
</gene>
<dbReference type="RefSeq" id="YP_009951225.1">
    <property type="nucleotide sequence ID" value="NC_051599.1"/>
</dbReference>
<dbReference type="KEGG" id="vg:60322658"/>
<reference evidence="1 2" key="1">
    <citation type="submission" date="2017-06" db="EMBL/GenBank/DDBJ databases">
        <authorList>
            <person name="Barekzi N."/>
            <person name="Denby H.W."/>
            <person name="Murphy J.L."/>
            <person name="Richards S."/>
            <person name="Womack F.R."/>
            <person name="Stoner T.H."/>
            <person name="Garlena R.A."/>
            <person name="Russell D.A."/>
            <person name="Pope W.H."/>
            <person name="Jacobs-Sera D."/>
            <person name="Hatfull G.F."/>
        </authorList>
    </citation>
    <scope>NUCLEOTIDE SEQUENCE [LARGE SCALE GENOMIC DNA]</scope>
</reference>
<evidence type="ECO:0000313" key="2">
    <source>
        <dbReference type="Proteomes" id="UP000224528"/>
    </source>
</evidence>
<dbReference type="GeneID" id="60322658"/>
<evidence type="ECO:0000313" key="1">
    <source>
        <dbReference type="EMBL" id="ASR85058.1"/>
    </source>
</evidence>
<sequence>MKADEVVVEVEPLFVTRDDAARMLCLSTVELDKLRASSRIVARKYGRKVLFPVEELRRFAKSLPADDLGA</sequence>